<keyword evidence="3" id="KW-1185">Reference proteome</keyword>
<feature type="compositionally biased region" description="Basic residues" evidence="1">
    <location>
        <begin position="1"/>
        <end position="10"/>
    </location>
</feature>
<gene>
    <name evidence="2" type="ORF">BDV96DRAFT_666976</name>
</gene>
<feature type="compositionally biased region" description="Polar residues" evidence="1">
    <location>
        <begin position="23"/>
        <end position="33"/>
    </location>
</feature>
<feature type="compositionally biased region" description="Basic and acidic residues" evidence="1">
    <location>
        <begin position="34"/>
        <end position="45"/>
    </location>
</feature>
<organism evidence="2 3">
    <name type="scientific">Lophiotrema nucula</name>
    <dbReference type="NCBI Taxonomy" id="690887"/>
    <lineage>
        <taxon>Eukaryota</taxon>
        <taxon>Fungi</taxon>
        <taxon>Dikarya</taxon>
        <taxon>Ascomycota</taxon>
        <taxon>Pezizomycotina</taxon>
        <taxon>Dothideomycetes</taxon>
        <taxon>Pleosporomycetidae</taxon>
        <taxon>Pleosporales</taxon>
        <taxon>Lophiotremataceae</taxon>
        <taxon>Lophiotrema</taxon>
    </lineage>
</organism>
<evidence type="ECO:0000256" key="1">
    <source>
        <dbReference type="SAM" id="MobiDB-lite"/>
    </source>
</evidence>
<dbReference type="EMBL" id="ML977337">
    <property type="protein sequence ID" value="KAF2110614.1"/>
    <property type="molecule type" value="Genomic_DNA"/>
</dbReference>
<evidence type="ECO:0000313" key="2">
    <source>
        <dbReference type="EMBL" id="KAF2110614.1"/>
    </source>
</evidence>
<proteinExistence type="predicted"/>
<feature type="region of interest" description="Disordered" evidence="1">
    <location>
        <begin position="1"/>
        <end position="102"/>
    </location>
</feature>
<sequence>MSSRHQKKGSRGSDGDFVGGNSRGLQSSNTTRSGLDRAARPKRESFTVNPLASDDIFDPPQPEAEESAPQNPRGRAGSRATHGRTQSQDDDSDDPAPAAAAAAAGRMDLSFFGQHADQYTLPPTVPSPFAANLQASLDALTAFGRVHPVLNDLVTGLQGPHDQQPNWAELLQKHLPTSRQALNELFLLVTRTLIPNQVAENREECKGYYDRDPSGGNLQIIVRYDAFFRWKKLRGNPVRVNNDGQTFSFDGKKAAVADLHPYVNVNAPVAPAPSLTTPYTGVRPLLPNTISTLIFATRPTPTTDNPHGYSAERNNVNMAHHVTILDEMLFTSEQEVQQLLDNMFQVRFTVAVQQMWMKLRHSNEQFRALAAIGYEGLVWRPGERTPWSLAK</sequence>
<accession>A0A6A5YV08</accession>
<protein>
    <submittedName>
        <fullName evidence="2">Uncharacterized protein</fullName>
    </submittedName>
</protein>
<dbReference type="Proteomes" id="UP000799770">
    <property type="component" value="Unassembled WGS sequence"/>
</dbReference>
<dbReference type="AlphaFoldDB" id="A0A6A5YV08"/>
<reference evidence="2" key="1">
    <citation type="journal article" date="2020" name="Stud. Mycol.">
        <title>101 Dothideomycetes genomes: a test case for predicting lifestyles and emergence of pathogens.</title>
        <authorList>
            <person name="Haridas S."/>
            <person name="Albert R."/>
            <person name="Binder M."/>
            <person name="Bloem J."/>
            <person name="Labutti K."/>
            <person name="Salamov A."/>
            <person name="Andreopoulos B."/>
            <person name="Baker S."/>
            <person name="Barry K."/>
            <person name="Bills G."/>
            <person name="Bluhm B."/>
            <person name="Cannon C."/>
            <person name="Castanera R."/>
            <person name="Culley D."/>
            <person name="Daum C."/>
            <person name="Ezra D."/>
            <person name="Gonzalez J."/>
            <person name="Henrissat B."/>
            <person name="Kuo A."/>
            <person name="Liang C."/>
            <person name="Lipzen A."/>
            <person name="Lutzoni F."/>
            <person name="Magnuson J."/>
            <person name="Mondo S."/>
            <person name="Nolan M."/>
            <person name="Ohm R."/>
            <person name="Pangilinan J."/>
            <person name="Park H.-J."/>
            <person name="Ramirez L."/>
            <person name="Alfaro M."/>
            <person name="Sun H."/>
            <person name="Tritt A."/>
            <person name="Yoshinaga Y."/>
            <person name="Zwiers L.-H."/>
            <person name="Turgeon B."/>
            <person name="Goodwin S."/>
            <person name="Spatafora J."/>
            <person name="Crous P."/>
            <person name="Grigoriev I."/>
        </authorList>
    </citation>
    <scope>NUCLEOTIDE SEQUENCE</scope>
    <source>
        <strain evidence="2">CBS 627.86</strain>
    </source>
</reference>
<name>A0A6A5YV08_9PLEO</name>
<evidence type="ECO:0000313" key="3">
    <source>
        <dbReference type="Proteomes" id="UP000799770"/>
    </source>
</evidence>
<dbReference type="OrthoDB" id="3790454at2759"/>